<feature type="compositionally biased region" description="Basic and acidic residues" evidence="1">
    <location>
        <begin position="226"/>
        <end position="235"/>
    </location>
</feature>
<reference evidence="2" key="1">
    <citation type="journal article" date="2020" name="Stud. Mycol.">
        <title>101 Dothideomycetes genomes: a test case for predicting lifestyles and emergence of pathogens.</title>
        <authorList>
            <person name="Haridas S."/>
            <person name="Albert R."/>
            <person name="Binder M."/>
            <person name="Bloem J."/>
            <person name="Labutti K."/>
            <person name="Salamov A."/>
            <person name="Andreopoulos B."/>
            <person name="Baker S."/>
            <person name="Barry K."/>
            <person name="Bills G."/>
            <person name="Bluhm B."/>
            <person name="Cannon C."/>
            <person name="Castanera R."/>
            <person name="Culley D."/>
            <person name="Daum C."/>
            <person name="Ezra D."/>
            <person name="Gonzalez J."/>
            <person name="Henrissat B."/>
            <person name="Kuo A."/>
            <person name="Liang C."/>
            <person name="Lipzen A."/>
            <person name="Lutzoni F."/>
            <person name="Magnuson J."/>
            <person name="Mondo S."/>
            <person name="Nolan M."/>
            <person name="Ohm R."/>
            <person name="Pangilinan J."/>
            <person name="Park H.-J."/>
            <person name="Ramirez L."/>
            <person name="Alfaro M."/>
            <person name="Sun H."/>
            <person name="Tritt A."/>
            <person name="Yoshinaga Y."/>
            <person name="Zwiers L.-H."/>
            <person name="Turgeon B."/>
            <person name="Goodwin S."/>
            <person name="Spatafora J."/>
            <person name="Crous P."/>
            <person name="Grigoriev I."/>
        </authorList>
    </citation>
    <scope>NUCLEOTIDE SEQUENCE</scope>
    <source>
        <strain evidence="2">ATCC 36951</strain>
    </source>
</reference>
<organism evidence="2 3">
    <name type="scientific">Zasmidium cellare ATCC 36951</name>
    <dbReference type="NCBI Taxonomy" id="1080233"/>
    <lineage>
        <taxon>Eukaryota</taxon>
        <taxon>Fungi</taxon>
        <taxon>Dikarya</taxon>
        <taxon>Ascomycota</taxon>
        <taxon>Pezizomycotina</taxon>
        <taxon>Dothideomycetes</taxon>
        <taxon>Dothideomycetidae</taxon>
        <taxon>Mycosphaerellales</taxon>
        <taxon>Mycosphaerellaceae</taxon>
        <taxon>Zasmidium</taxon>
    </lineage>
</organism>
<feature type="compositionally biased region" description="Polar residues" evidence="1">
    <location>
        <begin position="145"/>
        <end position="154"/>
    </location>
</feature>
<dbReference type="GeneID" id="54563164"/>
<name>A0A6A6BWC7_ZASCE</name>
<sequence length="257" mass="28200">MRFPFRNRADKIRFDMVTPPRAQHEAAYPTTTPAGGESPSAGLSKTLNKLRKSRGSYKLRNEVENSTQRPTRAGLPRSSSTLTLTAMVSPEPDSPEESPASSLYTISPSPSPPIERPAFSLSPIEEVDEESQVEGEDQTNHTTDRAASTPSTEPLTADFGYTLLHDGAGSDGGSAVKTDQNPRIQSSSNEQSSEHGSMVETSLTEIGGEIAELERQYNPRCQMRRAAPEQRRQALRDNPLGGRQRSGLGDRFRRVFR</sequence>
<feature type="compositionally biased region" description="Acidic residues" evidence="1">
    <location>
        <begin position="125"/>
        <end position="137"/>
    </location>
</feature>
<evidence type="ECO:0000313" key="3">
    <source>
        <dbReference type="Proteomes" id="UP000799537"/>
    </source>
</evidence>
<feature type="compositionally biased region" description="Polar residues" evidence="1">
    <location>
        <begin position="77"/>
        <end position="86"/>
    </location>
</feature>
<dbReference type="Proteomes" id="UP000799537">
    <property type="component" value="Unassembled WGS sequence"/>
</dbReference>
<feature type="compositionally biased region" description="Basic residues" evidence="1">
    <location>
        <begin position="48"/>
        <end position="57"/>
    </location>
</feature>
<evidence type="ECO:0000313" key="2">
    <source>
        <dbReference type="EMBL" id="KAF2159097.1"/>
    </source>
</evidence>
<dbReference type="RefSeq" id="XP_033659986.1">
    <property type="nucleotide sequence ID" value="XM_033809892.1"/>
</dbReference>
<protein>
    <submittedName>
        <fullName evidence="2">Uncharacterized protein</fullName>
    </submittedName>
</protein>
<dbReference type="AlphaFoldDB" id="A0A6A6BWC7"/>
<feature type="region of interest" description="Disordered" evidence="1">
    <location>
        <begin position="1"/>
        <end position="203"/>
    </location>
</feature>
<proteinExistence type="predicted"/>
<feature type="region of interest" description="Disordered" evidence="1">
    <location>
        <begin position="216"/>
        <end position="257"/>
    </location>
</feature>
<gene>
    <name evidence="2" type="ORF">M409DRAFT_30378</name>
</gene>
<accession>A0A6A6BWC7</accession>
<evidence type="ECO:0000256" key="1">
    <source>
        <dbReference type="SAM" id="MobiDB-lite"/>
    </source>
</evidence>
<dbReference type="EMBL" id="ML993642">
    <property type="protein sequence ID" value="KAF2159097.1"/>
    <property type="molecule type" value="Genomic_DNA"/>
</dbReference>
<keyword evidence="3" id="KW-1185">Reference proteome</keyword>
<feature type="compositionally biased region" description="Basic and acidic residues" evidence="1">
    <location>
        <begin position="248"/>
        <end position="257"/>
    </location>
</feature>